<feature type="transmembrane region" description="Helical" evidence="1">
    <location>
        <begin position="39"/>
        <end position="66"/>
    </location>
</feature>
<dbReference type="GO" id="GO:0016787">
    <property type="term" value="F:hydrolase activity"/>
    <property type="evidence" value="ECO:0007669"/>
    <property type="project" value="UniProtKB-KW"/>
</dbReference>
<dbReference type="EMBL" id="SSWH01000005">
    <property type="protein sequence ID" value="THJ66668.1"/>
    <property type="molecule type" value="Genomic_DNA"/>
</dbReference>
<dbReference type="Pfam" id="PF04307">
    <property type="entry name" value="YdjM"/>
    <property type="match status" value="1"/>
</dbReference>
<dbReference type="OrthoDB" id="3425909at2"/>
<organism evidence="2 3">
    <name type="scientific">Arthrobacter echini</name>
    <dbReference type="NCBI Taxonomy" id="1529066"/>
    <lineage>
        <taxon>Bacteria</taxon>
        <taxon>Bacillati</taxon>
        <taxon>Actinomycetota</taxon>
        <taxon>Actinomycetes</taxon>
        <taxon>Micrococcales</taxon>
        <taxon>Micrococcaceae</taxon>
        <taxon>Arthrobacter</taxon>
    </lineage>
</organism>
<evidence type="ECO:0000313" key="3">
    <source>
        <dbReference type="Proteomes" id="UP000305233"/>
    </source>
</evidence>
<proteinExistence type="predicted"/>
<feature type="transmembrane region" description="Helical" evidence="1">
    <location>
        <begin position="159"/>
        <end position="176"/>
    </location>
</feature>
<keyword evidence="1" id="KW-0812">Transmembrane</keyword>
<evidence type="ECO:0000313" key="2">
    <source>
        <dbReference type="EMBL" id="THJ66668.1"/>
    </source>
</evidence>
<comment type="caution">
    <text evidence="2">The sequence shown here is derived from an EMBL/GenBank/DDBJ whole genome shotgun (WGS) entry which is preliminary data.</text>
</comment>
<accession>A0A4S5E5A4</accession>
<dbReference type="InterPro" id="IPR007404">
    <property type="entry name" value="YdjM-like"/>
</dbReference>
<keyword evidence="3" id="KW-1185">Reference proteome</keyword>
<protein>
    <submittedName>
        <fullName evidence="2">Metal-dependent hydrolase</fullName>
    </submittedName>
</protein>
<feature type="transmembrane region" description="Helical" evidence="1">
    <location>
        <begin position="105"/>
        <end position="123"/>
    </location>
</feature>
<name>A0A4S5E5A4_9MICC</name>
<keyword evidence="2" id="KW-0378">Hydrolase</keyword>
<dbReference type="Proteomes" id="UP000305233">
    <property type="component" value="Unassembled WGS sequence"/>
</dbReference>
<keyword evidence="1" id="KW-1133">Transmembrane helix</keyword>
<evidence type="ECO:0000256" key="1">
    <source>
        <dbReference type="SAM" id="Phobius"/>
    </source>
</evidence>
<keyword evidence="1" id="KW-0472">Membrane</keyword>
<gene>
    <name evidence="2" type="ORF">E8P82_06875</name>
</gene>
<dbReference type="RefSeq" id="WP_136453770.1">
    <property type="nucleotide sequence ID" value="NZ_SSWH01000005.1"/>
</dbReference>
<feature type="transmembrane region" description="Helical" evidence="1">
    <location>
        <begin position="182"/>
        <end position="200"/>
    </location>
</feature>
<reference evidence="2 3" key="1">
    <citation type="submission" date="2019-04" db="EMBL/GenBank/DDBJ databases">
        <authorList>
            <person name="Liu Q."/>
            <person name="Xin Y.-H."/>
        </authorList>
    </citation>
    <scope>NUCLEOTIDE SEQUENCE [LARGE SCALE GENOMIC DNA]</scope>
    <source>
        <strain evidence="2 3">AM23</strain>
    </source>
</reference>
<feature type="transmembrane region" description="Helical" evidence="1">
    <location>
        <begin position="249"/>
        <end position="268"/>
    </location>
</feature>
<dbReference type="AlphaFoldDB" id="A0A4S5E5A4"/>
<sequence length="285" mass="29225">MMGAHHAACGAAAWVAVTTDIEVGLGALAGRIPVLPESVGVGLGLLDVSLVGVVTGALVTAGAALLPDADHHNATIAHSLPPLSNALCDGIGAISGGHRHGTHSIIGIAAFIAIAWVAGLWTVQTETFGRIYPGAGLLAVLLVSFAAKALKIIPDRMRKSPWVVGLAAGIFITAFAPEEQFWFPIAVGIGVIVHIIGDLMTTGGCNLFYPLVIRPPKVIAALPVVNWVWKRNGYVGVPVLGNAGSAREWCLLVPISLYAIGGVGWAVISMGRTGLQTLTAATGHG</sequence>
<feature type="transmembrane region" description="Helical" evidence="1">
    <location>
        <begin position="129"/>
        <end position="147"/>
    </location>
</feature>